<dbReference type="EMBL" id="JBAWKS010000001">
    <property type="protein sequence ID" value="MEI4550425.1"/>
    <property type="molecule type" value="Genomic_DNA"/>
</dbReference>
<protein>
    <submittedName>
        <fullName evidence="8">Methyl-accepting chemotaxis protein</fullName>
    </submittedName>
</protein>
<evidence type="ECO:0000259" key="6">
    <source>
        <dbReference type="PROSITE" id="PS50111"/>
    </source>
</evidence>
<feature type="transmembrane region" description="Helical" evidence="5">
    <location>
        <begin position="24"/>
        <end position="43"/>
    </location>
</feature>
<dbReference type="Proteomes" id="UP001382455">
    <property type="component" value="Unassembled WGS sequence"/>
</dbReference>
<comment type="caution">
    <text evidence="8">The sequence shown here is derived from an EMBL/GenBank/DDBJ whole genome shotgun (WGS) entry which is preliminary data.</text>
</comment>
<feature type="domain" description="HAMP" evidence="7">
    <location>
        <begin position="76"/>
        <end position="130"/>
    </location>
</feature>
<dbReference type="InterPro" id="IPR004090">
    <property type="entry name" value="Chemotax_Me-accpt_rcpt"/>
</dbReference>
<keyword evidence="5" id="KW-0472">Membrane</keyword>
<evidence type="ECO:0000256" key="5">
    <source>
        <dbReference type="SAM" id="Phobius"/>
    </source>
</evidence>
<name>A0ABU8ETY2_9GAMM</name>
<dbReference type="SUPFAM" id="SSF58104">
    <property type="entry name" value="Methyl-accepting chemotaxis protein (MCP) signaling domain"/>
    <property type="match status" value="1"/>
</dbReference>
<dbReference type="Pfam" id="PF00672">
    <property type="entry name" value="HAMP"/>
    <property type="match status" value="1"/>
</dbReference>
<dbReference type="PROSITE" id="PS50111">
    <property type="entry name" value="CHEMOTAXIS_TRANSDUC_2"/>
    <property type="match status" value="1"/>
</dbReference>
<feature type="domain" description="Methyl-accepting transducer" evidence="6">
    <location>
        <begin position="135"/>
        <end position="371"/>
    </location>
</feature>
<evidence type="ECO:0000313" key="9">
    <source>
        <dbReference type="Proteomes" id="UP001382455"/>
    </source>
</evidence>
<proteinExistence type="inferred from homology"/>
<gene>
    <name evidence="8" type="ORF">WAE96_12185</name>
</gene>
<organism evidence="8 9">
    <name type="scientific">Pseudoalteromonas spongiae</name>
    <dbReference type="NCBI Taxonomy" id="298657"/>
    <lineage>
        <taxon>Bacteria</taxon>
        <taxon>Pseudomonadati</taxon>
        <taxon>Pseudomonadota</taxon>
        <taxon>Gammaproteobacteria</taxon>
        <taxon>Alteromonadales</taxon>
        <taxon>Pseudoalteromonadaceae</taxon>
        <taxon>Pseudoalteromonas</taxon>
    </lineage>
</organism>
<dbReference type="Gene3D" id="1.10.287.950">
    <property type="entry name" value="Methyl-accepting chemotaxis protein"/>
    <property type="match status" value="1"/>
</dbReference>
<reference evidence="8 9" key="1">
    <citation type="submission" date="2023-12" db="EMBL/GenBank/DDBJ databases">
        <title>Friends and Foes: Symbiotic and Algicidal bacterial influence on Karenia brevis blooms.</title>
        <authorList>
            <person name="Fei C."/>
            <person name="Mohamed A.R."/>
            <person name="Booker A."/>
            <person name="Arshad M."/>
            <person name="Klass S."/>
            <person name="Ahn S."/>
            <person name="Gilbert P.M."/>
            <person name="Heil C.A."/>
            <person name="Martinez J.M."/>
            <person name="Amin S.A."/>
        </authorList>
    </citation>
    <scope>NUCLEOTIDE SEQUENCE [LARGE SCALE GENOMIC DNA]</scope>
    <source>
        <strain evidence="8 9">CE15</strain>
    </source>
</reference>
<dbReference type="Pfam" id="PF00015">
    <property type="entry name" value="MCPsignal"/>
    <property type="match status" value="1"/>
</dbReference>
<dbReference type="RefSeq" id="WP_105170287.1">
    <property type="nucleotide sequence ID" value="NZ_JBAWKS010000001.1"/>
</dbReference>
<evidence type="ECO:0000313" key="8">
    <source>
        <dbReference type="EMBL" id="MEI4550425.1"/>
    </source>
</evidence>
<accession>A0ABU8ETY2</accession>
<feature type="transmembrane region" description="Helical" evidence="5">
    <location>
        <begin position="55"/>
        <end position="79"/>
    </location>
</feature>
<evidence type="ECO:0000259" key="7">
    <source>
        <dbReference type="PROSITE" id="PS50885"/>
    </source>
</evidence>
<dbReference type="PANTHER" id="PTHR32089:SF112">
    <property type="entry name" value="LYSOZYME-LIKE PROTEIN-RELATED"/>
    <property type="match status" value="1"/>
</dbReference>
<dbReference type="SMART" id="SM00283">
    <property type="entry name" value="MA"/>
    <property type="match status" value="1"/>
</dbReference>
<dbReference type="PROSITE" id="PS50885">
    <property type="entry name" value="HAMP"/>
    <property type="match status" value="1"/>
</dbReference>
<dbReference type="PANTHER" id="PTHR32089">
    <property type="entry name" value="METHYL-ACCEPTING CHEMOTAXIS PROTEIN MCPB"/>
    <property type="match status" value="1"/>
</dbReference>
<keyword evidence="9" id="KW-1185">Reference proteome</keyword>
<evidence type="ECO:0000256" key="1">
    <source>
        <dbReference type="ARBA" id="ARBA00004370"/>
    </source>
</evidence>
<keyword evidence="5" id="KW-0812">Transmembrane</keyword>
<keyword evidence="2 4" id="KW-0807">Transducer</keyword>
<evidence type="ECO:0000256" key="3">
    <source>
        <dbReference type="ARBA" id="ARBA00029447"/>
    </source>
</evidence>
<evidence type="ECO:0000256" key="4">
    <source>
        <dbReference type="PROSITE-ProRule" id="PRU00284"/>
    </source>
</evidence>
<evidence type="ECO:0000256" key="2">
    <source>
        <dbReference type="ARBA" id="ARBA00023224"/>
    </source>
</evidence>
<dbReference type="PRINTS" id="PR00260">
    <property type="entry name" value="CHEMTRNSDUCR"/>
</dbReference>
<keyword evidence="5" id="KW-1133">Transmembrane helix</keyword>
<sequence>MSSLYMQLYEKIEKTFFFTLTRKIFGNLSFLFAFQVITLIWLYQELTDNGHIDMSYWFIALISIGSFFFTCFYMHFLIVRPINALKKTLTDINEKGADLATHLPQFTFDEFRELSEQYNTFVSRLEALLKQVYEKAELAEMTNQNVTKSMTETNRIGEEQLALSNTIFTASEEVSQSLNQISQNTQMTFDANVENLSKVHTSANEIGNLVTKIQRMTELLGSFATTVGGLKENSDNIRKILTMVEEFSDQTNLLALNAAIEAARAGEAGRGFAVVADEVRSLSVKVNDATRQINDFINQMNTLVGETNRETEQLIEQSSSAESSIANTNDVFSQMTKELESNQSQLQEIVAAVHQLEHTQQQTHSSVQQIVELGHMAKDNITNANENSRELQCQTSDTKKDLEQFI</sequence>
<comment type="subcellular location">
    <subcellularLocation>
        <location evidence="1">Membrane</location>
    </subcellularLocation>
</comment>
<dbReference type="InterPro" id="IPR003660">
    <property type="entry name" value="HAMP_dom"/>
</dbReference>
<comment type="similarity">
    <text evidence="3">Belongs to the methyl-accepting chemotaxis (MCP) protein family.</text>
</comment>
<dbReference type="InterPro" id="IPR004089">
    <property type="entry name" value="MCPsignal_dom"/>
</dbReference>